<sequence>MTTMREAACPKHMVFGPCGGVRPDLACEMGSHRCPFTERPAVTWPQRPAGGPVPFSSLLDAASRGPVVLTDLTLPAFDRAAVGEITGILRGSCDAVLVGEHQNRPDFPPTLMTGLIREAGGVPWLTLTCRDRNGLVLEQELAGLRVAGADGVLCVTGDGRAPGVRPDVTQVFDLDGTRLAGLAAATGLAVAVPEAPHAPPRALRPERLLQKQRAGAHLAVLNHVGTAAELGAFVTAARGLSVTLPIIAGVAVYTDERSARVLQSFPGLELDPAPVERVLSSTDPLSAGIDAAVGEARELLAIEGVAGVNLSGLASARGETAAAEIKAEIGRRIRSADD</sequence>
<dbReference type="Proteomes" id="UP001183176">
    <property type="component" value="Unassembled WGS sequence"/>
</dbReference>
<accession>A0ABU2JDY6</accession>
<proteinExistence type="predicted"/>
<organism evidence="2 3">
    <name type="scientific">Jatrophihabitans lederbergiae</name>
    <dbReference type="NCBI Taxonomy" id="3075547"/>
    <lineage>
        <taxon>Bacteria</taxon>
        <taxon>Bacillati</taxon>
        <taxon>Actinomycetota</taxon>
        <taxon>Actinomycetes</taxon>
        <taxon>Jatrophihabitantales</taxon>
        <taxon>Jatrophihabitantaceae</taxon>
        <taxon>Jatrophihabitans</taxon>
    </lineage>
</organism>
<comment type="caution">
    <text evidence="2">The sequence shown here is derived from an EMBL/GenBank/DDBJ whole genome shotgun (WGS) entry which is preliminary data.</text>
</comment>
<dbReference type="EMBL" id="JAVREH010000031">
    <property type="protein sequence ID" value="MDT0263207.1"/>
    <property type="molecule type" value="Genomic_DNA"/>
</dbReference>
<evidence type="ECO:0000256" key="1">
    <source>
        <dbReference type="ARBA" id="ARBA00023002"/>
    </source>
</evidence>
<evidence type="ECO:0008006" key="4">
    <source>
        <dbReference type="Google" id="ProtNLM"/>
    </source>
</evidence>
<dbReference type="SUPFAM" id="SSF51730">
    <property type="entry name" value="FAD-linked oxidoreductase"/>
    <property type="match status" value="1"/>
</dbReference>
<protein>
    <recommendedName>
        <fullName evidence="4">Methylenetetrahydrofolate reductase</fullName>
    </recommendedName>
</protein>
<dbReference type="InterPro" id="IPR029041">
    <property type="entry name" value="FAD-linked_oxidoreductase-like"/>
</dbReference>
<name>A0ABU2JDY6_9ACTN</name>
<keyword evidence="1" id="KW-0560">Oxidoreductase</keyword>
<evidence type="ECO:0000313" key="2">
    <source>
        <dbReference type="EMBL" id="MDT0263207.1"/>
    </source>
</evidence>
<keyword evidence="3" id="KW-1185">Reference proteome</keyword>
<gene>
    <name evidence="2" type="ORF">RM423_17610</name>
</gene>
<reference evidence="3" key="1">
    <citation type="submission" date="2023-07" db="EMBL/GenBank/DDBJ databases">
        <title>30 novel species of actinomycetes from the DSMZ collection.</title>
        <authorList>
            <person name="Nouioui I."/>
        </authorList>
    </citation>
    <scope>NUCLEOTIDE SEQUENCE [LARGE SCALE GENOMIC DNA]</scope>
    <source>
        <strain evidence="3">DSM 44399</strain>
    </source>
</reference>
<dbReference type="Gene3D" id="3.20.20.220">
    <property type="match status" value="1"/>
</dbReference>
<evidence type="ECO:0000313" key="3">
    <source>
        <dbReference type="Proteomes" id="UP001183176"/>
    </source>
</evidence>